<organism evidence="2 3">
    <name type="scientific">Nocardia flavorosea</name>
    <dbReference type="NCBI Taxonomy" id="53429"/>
    <lineage>
        <taxon>Bacteria</taxon>
        <taxon>Bacillati</taxon>
        <taxon>Actinomycetota</taxon>
        <taxon>Actinomycetes</taxon>
        <taxon>Mycobacteriales</taxon>
        <taxon>Nocardiaceae</taxon>
        <taxon>Nocardia</taxon>
    </lineage>
</organism>
<dbReference type="SUPFAM" id="SSF53474">
    <property type="entry name" value="alpha/beta-Hydrolases"/>
    <property type="match status" value="1"/>
</dbReference>
<comment type="caution">
    <text evidence="2">The sequence shown here is derived from an EMBL/GenBank/DDBJ whole genome shotgun (WGS) entry which is preliminary data.</text>
</comment>
<evidence type="ECO:0000313" key="3">
    <source>
        <dbReference type="Proteomes" id="UP000570678"/>
    </source>
</evidence>
<accession>A0A846YMJ5</accession>
<protein>
    <submittedName>
        <fullName evidence="2">Alpha/beta hydrolase</fullName>
    </submittedName>
</protein>
<name>A0A846YMJ5_9NOCA</name>
<dbReference type="InterPro" id="IPR050266">
    <property type="entry name" value="AB_hydrolase_sf"/>
</dbReference>
<dbReference type="EMBL" id="JAAXOT010000012">
    <property type="protein sequence ID" value="NKY58961.1"/>
    <property type="molecule type" value="Genomic_DNA"/>
</dbReference>
<dbReference type="InterPro" id="IPR029058">
    <property type="entry name" value="AB_hydrolase_fold"/>
</dbReference>
<evidence type="ECO:0000259" key="1">
    <source>
        <dbReference type="Pfam" id="PF12697"/>
    </source>
</evidence>
<keyword evidence="2" id="KW-0378">Hydrolase</keyword>
<dbReference type="InterPro" id="IPR000073">
    <property type="entry name" value="AB_hydrolase_1"/>
</dbReference>
<evidence type="ECO:0000313" key="2">
    <source>
        <dbReference type="EMBL" id="NKY58961.1"/>
    </source>
</evidence>
<dbReference type="Proteomes" id="UP000570678">
    <property type="component" value="Unassembled WGS sequence"/>
</dbReference>
<dbReference type="AlphaFoldDB" id="A0A846YMJ5"/>
<dbReference type="GO" id="GO:0016020">
    <property type="term" value="C:membrane"/>
    <property type="evidence" value="ECO:0007669"/>
    <property type="project" value="TreeGrafter"/>
</dbReference>
<reference evidence="2 3" key="1">
    <citation type="submission" date="2020-04" db="EMBL/GenBank/DDBJ databases">
        <title>MicrobeNet Type strains.</title>
        <authorList>
            <person name="Nicholson A.C."/>
        </authorList>
    </citation>
    <scope>NUCLEOTIDE SEQUENCE [LARGE SCALE GENOMIC DNA]</scope>
    <source>
        <strain evidence="2 3">JCM 3332</strain>
    </source>
</reference>
<gene>
    <name evidence="2" type="ORF">HGA15_22985</name>
</gene>
<dbReference type="PANTHER" id="PTHR43798:SF33">
    <property type="entry name" value="HYDROLASE, PUTATIVE (AFU_ORTHOLOGUE AFUA_2G14860)-RELATED"/>
    <property type="match status" value="1"/>
</dbReference>
<keyword evidence="3" id="KW-1185">Reference proteome</keyword>
<dbReference type="GO" id="GO:0016787">
    <property type="term" value="F:hydrolase activity"/>
    <property type="evidence" value="ECO:0007669"/>
    <property type="project" value="UniProtKB-KW"/>
</dbReference>
<feature type="domain" description="AB hydrolase-1" evidence="1">
    <location>
        <begin position="64"/>
        <end position="299"/>
    </location>
</feature>
<proteinExistence type="predicted"/>
<dbReference type="RefSeq" id="WP_062979748.1">
    <property type="nucleotide sequence ID" value="NZ_JAAXOT010000012.1"/>
</dbReference>
<dbReference type="Pfam" id="PF12697">
    <property type="entry name" value="Abhydrolase_6"/>
    <property type="match status" value="1"/>
</dbReference>
<dbReference type="PANTHER" id="PTHR43798">
    <property type="entry name" value="MONOACYLGLYCEROL LIPASE"/>
    <property type="match status" value="1"/>
</dbReference>
<sequence length="307" mass="33171">MHSDDVPGVSVDDELAALSEFALLRENARSIGLTGDLPPVSRVSVTTADGKVSALRWGAGTPRLVFLHGGGQNAHTWDSAILATGLPAVAVDLPGHGHSSWRADRDYMPWSNARTLTPVLEQLAPDADLVVGMSLGGLTALRLTAVAPHLARRLMMIDVTPSVTRRQSAMSDVNRGTTVLVGGQRVFPDFGSMFEHTVRSAPGRDREHLRRGVLHNARRLPDGSWTWRYDELSGADFEPLWADVDTLSIPTTLVVGGASRFVGDDDIAQFRRRLPAIDIRVVERAGHSVQSDAPEFLAQIILDALTG</sequence>
<dbReference type="Gene3D" id="3.40.50.1820">
    <property type="entry name" value="alpha/beta hydrolase"/>
    <property type="match status" value="1"/>
</dbReference>